<dbReference type="EMBL" id="JACHHT010000002">
    <property type="protein sequence ID" value="MBB6521922.1"/>
    <property type="molecule type" value="Genomic_DNA"/>
</dbReference>
<keyword evidence="1" id="KW-0547">Nucleotide-binding</keyword>
<evidence type="ECO:0000256" key="2">
    <source>
        <dbReference type="ARBA" id="ARBA00023134"/>
    </source>
</evidence>
<comment type="caution">
    <text evidence="3">The sequence shown here is derived from an EMBL/GenBank/DDBJ whole genome shotgun (WGS) entry which is preliminary data.</text>
</comment>
<proteinExistence type="predicted"/>
<dbReference type="AlphaFoldDB" id="A0A7X0JTF3"/>
<dbReference type="InterPro" id="IPR009001">
    <property type="entry name" value="Transl_elong_EF1A/Init_IF2_C"/>
</dbReference>
<reference evidence="3 4" key="1">
    <citation type="submission" date="2020-08" db="EMBL/GenBank/DDBJ databases">
        <title>Genomic Encyclopedia of Type Strains, Phase IV (KMG-IV): sequencing the most valuable type-strain genomes for metagenomic binning, comparative biology and taxonomic classification.</title>
        <authorList>
            <person name="Goeker M."/>
        </authorList>
    </citation>
    <scope>NUCLEOTIDE SEQUENCE [LARGE SCALE GENOMIC DNA]</scope>
    <source>
        <strain evidence="3 4">DSM 22368</strain>
    </source>
</reference>
<evidence type="ECO:0000313" key="3">
    <source>
        <dbReference type="EMBL" id="MBB6521922.1"/>
    </source>
</evidence>
<evidence type="ECO:0000256" key="1">
    <source>
        <dbReference type="ARBA" id="ARBA00022741"/>
    </source>
</evidence>
<keyword evidence="4" id="KW-1185">Reference proteome</keyword>
<dbReference type="GO" id="GO:0005525">
    <property type="term" value="F:GTP binding"/>
    <property type="evidence" value="ECO:0007669"/>
    <property type="project" value="UniProtKB-KW"/>
</dbReference>
<dbReference type="SUPFAM" id="SSF50465">
    <property type="entry name" value="EF-Tu/eEF-1alpha/eIF2-gamma C-terminal domain"/>
    <property type="match status" value="1"/>
</dbReference>
<dbReference type="Proteomes" id="UP000528457">
    <property type="component" value="Unassembled WGS sequence"/>
</dbReference>
<keyword evidence="2" id="KW-0342">GTP-binding</keyword>
<organism evidence="3 4">
    <name type="scientific">Pseudoteredinibacter isoporae</name>
    <dbReference type="NCBI Taxonomy" id="570281"/>
    <lineage>
        <taxon>Bacteria</taxon>
        <taxon>Pseudomonadati</taxon>
        <taxon>Pseudomonadota</taxon>
        <taxon>Gammaproteobacteria</taxon>
        <taxon>Cellvibrionales</taxon>
        <taxon>Cellvibrionaceae</taxon>
        <taxon>Pseudoteredinibacter</taxon>
    </lineage>
</organism>
<dbReference type="InParanoid" id="A0A7X0JTF3"/>
<accession>A0A7X0JTF3</accession>
<sequence>MIVLAEIQDQRDRGAEPRFLNGLRCVISYEGMPAAECGVELSGGITEIYPGESAEVFIHFVTPELHVDKLKVGDTFELVRVPYSIATGTVIDL</sequence>
<protein>
    <submittedName>
        <fullName evidence="3">Uncharacterized protein</fullName>
    </submittedName>
</protein>
<gene>
    <name evidence="3" type="ORF">HNR48_002207</name>
</gene>
<dbReference type="Gene3D" id="2.40.30.10">
    <property type="entry name" value="Translation factors"/>
    <property type="match status" value="1"/>
</dbReference>
<evidence type="ECO:0000313" key="4">
    <source>
        <dbReference type="Proteomes" id="UP000528457"/>
    </source>
</evidence>
<name>A0A7X0JTF3_9GAMM</name>